<dbReference type="InterPro" id="IPR000014">
    <property type="entry name" value="PAS"/>
</dbReference>
<dbReference type="Proteomes" id="UP000655588">
    <property type="component" value="Unassembled WGS sequence"/>
</dbReference>
<evidence type="ECO:0000256" key="4">
    <source>
        <dbReference type="ARBA" id="ARBA00023108"/>
    </source>
</evidence>
<keyword evidence="5" id="KW-0539">Nucleus</keyword>
<evidence type="ECO:0000313" key="8">
    <source>
        <dbReference type="EMBL" id="KAF3424501.1"/>
    </source>
</evidence>
<dbReference type="PANTHER" id="PTHR11269:SF16">
    <property type="entry name" value="PERIOD CIRCADIAN PROTEIN"/>
    <property type="match status" value="1"/>
</dbReference>
<accession>A0A833RW81</accession>
<evidence type="ECO:0000256" key="1">
    <source>
        <dbReference type="ARBA" id="ARBA00004123"/>
    </source>
</evidence>
<proteinExistence type="predicted"/>
<dbReference type="InterPro" id="IPR013767">
    <property type="entry name" value="PAS_fold"/>
</dbReference>
<dbReference type="GO" id="GO:0005634">
    <property type="term" value="C:nucleus"/>
    <property type="evidence" value="ECO:0007669"/>
    <property type="project" value="UniProtKB-SubCell"/>
</dbReference>
<keyword evidence="4" id="KW-0090">Biological rhythms</keyword>
<evidence type="ECO:0000256" key="2">
    <source>
        <dbReference type="ARBA" id="ARBA00022553"/>
    </source>
</evidence>
<reference evidence="8" key="1">
    <citation type="submission" date="2019-11" db="EMBL/GenBank/DDBJ databases">
        <title>The nuclear and mitochondrial genomes of Frieseomelitta varia - a highly eusocial stingless bee (Meliponini) with a permanently sterile worker caste.</title>
        <authorList>
            <person name="Freitas F.C.P."/>
            <person name="Lourenco A.P."/>
            <person name="Nunes F.M.F."/>
            <person name="Paschoal A.R."/>
            <person name="Abreu F.C.P."/>
            <person name="Barbin F.O."/>
            <person name="Bataglia L."/>
            <person name="Cardoso-Junior C.A.M."/>
            <person name="Cervoni M.S."/>
            <person name="Silva S.R."/>
            <person name="Dalarmi F."/>
            <person name="Del Lama M.A."/>
            <person name="Depintor T.S."/>
            <person name="Ferreira K.M."/>
            <person name="Goria P.S."/>
            <person name="Jaskot M.C."/>
            <person name="Lago D.C."/>
            <person name="Luna-Lucena D."/>
            <person name="Moda L.M."/>
            <person name="Nascimento L."/>
            <person name="Pedrino M."/>
            <person name="Rabico F.O."/>
            <person name="Sanches F.C."/>
            <person name="Santos D.E."/>
            <person name="Santos C.G."/>
            <person name="Vieira J."/>
            <person name="Lopes T.F."/>
            <person name="Barchuk A.R."/>
            <person name="Hartfelder K."/>
            <person name="Simoes Z.L.P."/>
            <person name="Bitondi M.M.G."/>
            <person name="Pinheiro D.G."/>
        </authorList>
    </citation>
    <scope>NUCLEOTIDE SEQUENCE</scope>
    <source>
        <strain evidence="8">USP_RPSP 00005682</strain>
        <tissue evidence="8">Whole individual</tissue>
    </source>
</reference>
<dbReference type="GO" id="GO:0043153">
    <property type="term" value="P:entrainment of circadian clock by photoperiod"/>
    <property type="evidence" value="ECO:0007669"/>
    <property type="project" value="TreeGrafter"/>
</dbReference>
<dbReference type="GO" id="GO:0032922">
    <property type="term" value="P:circadian regulation of gene expression"/>
    <property type="evidence" value="ECO:0007669"/>
    <property type="project" value="TreeGrafter"/>
</dbReference>
<dbReference type="GO" id="GO:0000976">
    <property type="term" value="F:transcription cis-regulatory region binding"/>
    <property type="evidence" value="ECO:0007669"/>
    <property type="project" value="TreeGrafter"/>
</dbReference>
<feature type="domain" description="PAS" evidence="7">
    <location>
        <begin position="1"/>
        <end position="49"/>
    </location>
</feature>
<keyword evidence="2" id="KW-0597">Phosphoprotein</keyword>
<name>A0A833RW81_9HYME</name>
<dbReference type="CDD" id="cd00130">
    <property type="entry name" value="PAS"/>
    <property type="match status" value="1"/>
</dbReference>
<dbReference type="PROSITE" id="PS50112">
    <property type="entry name" value="PAS"/>
    <property type="match status" value="1"/>
</dbReference>
<organism evidence="8 9">
    <name type="scientific">Frieseomelitta varia</name>
    <dbReference type="NCBI Taxonomy" id="561572"/>
    <lineage>
        <taxon>Eukaryota</taxon>
        <taxon>Metazoa</taxon>
        <taxon>Ecdysozoa</taxon>
        <taxon>Arthropoda</taxon>
        <taxon>Hexapoda</taxon>
        <taxon>Insecta</taxon>
        <taxon>Pterygota</taxon>
        <taxon>Neoptera</taxon>
        <taxon>Endopterygota</taxon>
        <taxon>Hymenoptera</taxon>
        <taxon>Apocrita</taxon>
        <taxon>Aculeata</taxon>
        <taxon>Apoidea</taxon>
        <taxon>Anthophila</taxon>
        <taxon>Apidae</taxon>
        <taxon>Frieseomelitta</taxon>
    </lineage>
</organism>
<dbReference type="AlphaFoldDB" id="A0A833RW81"/>
<dbReference type="GO" id="GO:0000122">
    <property type="term" value="P:negative regulation of transcription by RNA polymerase II"/>
    <property type="evidence" value="ECO:0007669"/>
    <property type="project" value="TreeGrafter"/>
</dbReference>
<dbReference type="PANTHER" id="PTHR11269">
    <property type="entry name" value="PERIOD CIRCADIAN PROTEIN"/>
    <property type="match status" value="1"/>
</dbReference>
<dbReference type="EMBL" id="WNWW01000462">
    <property type="protein sequence ID" value="KAF3424501.1"/>
    <property type="molecule type" value="Genomic_DNA"/>
</dbReference>
<evidence type="ECO:0000256" key="3">
    <source>
        <dbReference type="ARBA" id="ARBA00022737"/>
    </source>
</evidence>
<dbReference type="SUPFAM" id="SSF55785">
    <property type="entry name" value="PYP-like sensor domain (PAS domain)"/>
    <property type="match status" value="1"/>
</dbReference>
<dbReference type="InterPro" id="IPR050760">
    <property type="entry name" value="Period_circadian_regulator"/>
</dbReference>
<comment type="caution">
    <text evidence="8">The sequence shown here is derived from an EMBL/GenBank/DDBJ whole genome shotgun (WGS) entry which is preliminary data.</text>
</comment>
<dbReference type="GO" id="GO:0001222">
    <property type="term" value="F:transcription corepressor binding"/>
    <property type="evidence" value="ECO:0007669"/>
    <property type="project" value="TreeGrafter"/>
</dbReference>
<keyword evidence="9" id="KW-1185">Reference proteome</keyword>
<gene>
    <name evidence="8" type="ORF">E2986_09254</name>
</gene>
<sequence length="222" mass="25795">MHDGLVLYTTPSICTALGYSKDAWIGRSFINYVYPKDKATLADQITKSIVWPQEDRPKGINGRRASLFCGLRKFTKAAVHQSNNQHKQARSNLYLPFHLTLSFRDFRDHATEQQHKAMFLVVTAQPVHSAYKETENKNNNASIIFHRIDKNLLYFASWARSDISLLTSFILYFKSKKRKQLRMPLHLLNLFGKSVRNSQIYDRKGLTCQELKFFASIAYRKD</sequence>
<comment type="subcellular location">
    <subcellularLocation>
        <location evidence="1">Nucleus</location>
    </subcellularLocation>
</comment>
<evidence type="ECO:0000256" key="6">
    <source>
        <dbReference type="ARBA" id="ARBA00040849"/>
    </source>
</evidence>
<dbReference type="Gene3D" id="3.30.450.20">
    <property type="entry name" value="PAS domain"/>
    <property type="match status" value="1"/>
</dbReference>
<evidence type="ECO:0000259" key="7">
    <source>
        <dbReference type="PROSITE" id="PS50112"/>
    </source>
</evidence>
<dbReference type="InterPro" id="IPR035965">
    <property type="entry name" value="PAS-like_dom_sf"/>
</dbReference>
<keyword evidence="3" id="KW-0677">Repeat</keyword>
<dbReference type="GO" id="GO:0005737">
    <property type="term" value="C:cytoplasm"/>
    <property type="evidence" value="ECO:0007669"/>
    <property type="project" value="TreeGrafter"/>
</dbReference>
<dbReference type="Pfam" id="PF00989">
    <property type="entry name" value="PAS"/>
    <property type="match status" value="1"/>
</dbReference>
<evidence type="ECO:0000313" key="9">
    <source>
        <dbReference type="Proteomes" id="UP000655588"/>
    </source>
</evidence>
<evidence type="ECO:0000256" key="5">
    <source>
        <dbReference type="ARBA" id="ARBA00023242"/>
    </source>
</evidence>
<protein>
    <recommendedName>
        <fullName evidence="6">Period circadian protein</fullName>
    </recommendedName>
</protein>